<protein>
    <submittedName>
        <fullName evidence="7">GtrA-like protein</fullName>
    </submittedName>
</protein>
<sequence>MTTRGLVLRYAAFAVVATLVNLGVQRLVLAGMSGAVGLAAAMFIGTVAGLAVKYVLDKNWIFYDISTGAKAHGRKFILYSAMGVVTTLVFWGSETSFWLIWHTAEMREIGAALGLGVGYLVKYNLDRRFVFTDVQLGLRAAS</sequence>
<name>A0A1J5PQ55_9ZZZZ</name>
<dbReference type="GO" id="GO:0016020">
    <property type="term" value="C:membrane"/>
    <property type="evidence" value="ECO:0007669"/>
    <property type="project" value="UniProtKB-SubCell"/>
</dbReference>
<feature type="domain" description="GtrA/DPMS transmembrane" evidence="6">
    <location>
        <begin position="9"/>
        <end position="131"/>
    </location>
</feature>
<dbReference type="NCBIfam" id="NF037976">
    <property type="entry name" value="gtrA_1"/>
    <property type="match status" value="1"/>
</dbReference>
<evidence type="ECO:0000256" key="5">
    <source>
        <dbReference type="SAM" id="Phobius"/>
    </source>
</evidence>
<organism evidence="7">
    <name type="scientific">mine drainage metagenome</name>
    <dbReference type="NCBI Taxonomy" id="410659"/>
    <lineage>
        <taxon>unclassified sequences</taxon>
        <taxon>metagenomes</taxon>
        <taxon>ecological metagenomes</taxon>
    </lineage>
</organism>
<evidence type="ECO:0000256" key="4">
    <source>
        <dbReference type="ARBA" id="ARBA00023136"/>
    </source>
</evidence>
<evidence type="ECO:0000256" key="2">
    <source>
        <dbReference type="ARBA" id="ARBA00022692"/>
    </source>
</evidence>
<dbReference type="GO" id="GO:0000271">
    <property type="term" value="P:polysaccharide biosynthetic process"/>
    <property type="evidence" value="ECO:0007669"/>
    <property type="project" value="InterPro"/>
</dbReference>
<feature type="transmembrane region" description="Helical" evidence="5">
    <location>
        <begin position="99"/>
        <end position="121"/>
    </location>
</feature>
<proteinExistence type="predicted"/>
<gene>
    <name evidence="7" type="ORF">GALL_447360</name>
</gene>
<dbReference type="AlphaFoldDB" id="A0A1J5PQ55"/>
<accession>A0A1J5PQ55</accession>
<dbReference type="EMBL" id="MLJW01002799">
    <property type="protein sequence ID" value="OIQ73625.1"/>
    <property type="molecule type" value="Genomic_DNA"/>
</dbReference>
<reference evidence="7" key="1">
    <citation type="submission" date="2016-10" db="EMBL/GenBank/DDBJ databases">
        <title>Sequence of Gallionella enrichment culture.</title>
        <authorList>
            <person name="Poehlein A."/>
            <person name="Muehling M."/>
            <person name="Daniel R."/>
        </authorList>
    </citation>
    <scope>NUCLEOTIDE SEQUENCE</scope>
</reference>
<evidence type="ECO:0000313" key="7">
    <source>
        <dbReference type="EMBL" id="OIQ73625.1"/>
    </source>
</evidence>
<feature type="transmembrane region" description="Helical" evidence="5">
    <location>
        <begin position="7"/>
        <end position="29"/>
    </location>
</feature>
<dbReference type="InterPro" id="IPR007267">
    <property type="entry name" value="GtrA_DPMS_TM"/>
</dbReference>
<keyword evidence="3 5" id="KW-1133">Transmembrane helix</keyword>
<evidence type="ECO:0000256" key="3">
    <source>
        <dbReference type="ARBA" id="ARBA00022989"/>
    </source>
</evidence>
<dbReference type="Pfam" id="PF04138">
    <property type="entry name" value="GtrA_DPMS_TM"/>
    <property type="match status" value="1"/>
</dbReference>
<keyword evidence="4 5" id="KW-0472">Membrane</keyword>
<feature type="transmembrane region" description="Helical" evidence="5">
    <location>
        <begin position="76"/>
        <end position="93"/>
    </location>
</feature>
<evidence type="ECO:0000259" key="6">
    <source>
        <dbReference type="Pfam" id="PF04138"/>
    </source>
</evidence>
<evidence type="ECO:0000256" key="1">
    <source>
        <dbReference type="ARBA" id="ARBA00004141"/>
    </source>
</evidence>
<comment type="caution">
    <text evidence="7">The sequence shown here is derived from an EMBL/GenBank/DDBJ whole genome shotgun (WGS) entry which is preliminary data.</text>
</comment>
<feature type="transmembrane region" description="Helical" evidence="5">
    <location>
        <begin position="35"/>
        <end position="56"/>
    </location>
</feature>
<keyword evidence="2 5" id="KW-0812">Transmembrane</keyword>
<comment type="subcellular location">
    <subcellularLocation>
        <location evidence="1">Membrane</location>
        <topology evidence="1">Multi-pass membrane protein</topology>
    </subcellularLocation>
</comment>